<gene>
    <name evidence="1" type="ORF">SAMN05443529_10644</name>
</gene>
<proteinExistence type="predicted"/>
<protein>
    <submittedName>
        <fullName evidence="1">Uncharacterized protein</fullName>
    </submittedName>
</protein>
<evidence type="ECO:0000313" key="1">
    <source>
        <dbReference type="EMBL" id="SDG76560.1"/>
    </source>
</evidence>
<dbReference type="EMBL" id="FNCP01000006">
    <property type="protein sequence ID" value="SDG76560.1"/>
    <property type="molecule type" value="Genomic_DNA"/>
</dbReference>
<evidence type="ECO:0000313" key="2">
    <source>
        <dbReference type="Proteomes" id="UP000198656"/>
    </source>
</evidence>
<name>A0A1G7WZ16_9FIRM</name>
<dbReference type="Proteomes" id="UP000198656">
    <property type="component" value="Unassembled WGS sequence"/>
</dbReference>
<sequence length="69" mass="8238">MFQHRMIGLLVVNFKNLKYSKGSFSKEFCRGEDYLRPYCSIKILPNEVLELQPENMYNSKKYSGNVRKR</sequence>
<dbReference type="AlphaFoldDB" id="A0A1G7WZ16"/>
<organism evidence="1 2">
    <name type="scientific">Desulfosporosinus hippei DSM 8344</name>
    <dbReference type="NCBI Taxonomy" id="1121419"/>
    <lineage>
        <taxon>Bacteria</taxon>
        <taxon>Bacillati</taxon>
        <taxon>Bacillota</taxon>
        <taxon>Clostridia</taxon>
        <taxon>Eubacteriales</taxon>
        <taxon>Desulfitobacteriaceae</taxon>
        <taxon>Desulfosporosinus</taxon>
    </lineage>
</organism>
<keyword evidence="2" id="KW-1185">Reference proteome</keyword>
<accession>A0A1G7WZ16</accession>
<dbReference type="STRING" id="1121419.SAMN05443529_10644"/>
<reference evidence="2" key="1">
    <citation type="submission" date="2016-10" db="EMBL/GenBank/DDBJ databases">
        <authorList>
            <person name="Varghese N."/>
            <person name="Submissions S."/>
        </authorList>
    </citation>
    <scope>NUCLEOTIDE SEQUENCE [LARGE SCALE GENOMIC DNA]</scope>
    <source>
        <strain evidence="2">DSM 8344</strain>
    </source>
</reference>